<dbReference type="OrthoDB" id="89349at2759"/>
<evidence type="ECO:0000256" key="2">
    <source>
        <dbReference type="RuleBase" id="RU361163"/>
    </source>
</evidence>
<dbReference type="Gene3D" id="2.60.120.180">
    <property type="match status" value="1"/>
</dbReference>
<dbReference type="Proteomes" id="UP000801428">
    <property type="component" value="Unassembled WGS sequence"/>
</dbReference>
<dbReference type="PANTHER" id="PTHR34002:SF10">
    <property type="entry name" value="PUTATIVE-RELATED"/>
    <property type="match status" value="1"/>
</dbReference>
<sequence length="807" mass="90077">MPGLNTLPNELLHDILTYILDPEFGTTSATYLAFAGLARSCRALNAISTQYLYARYESPLEQPRGCFLRHLSRCEELYDHLKHINILANAHYTPLRPSTRKQLIAQISGLSEPYRSTWTKEAQNNVATRNELELAILVLRATNLESMTMERGAERIERRFDDLSEPPPWLLPLTNTGLAYSSQILGSNVKAFPYQTLHSLTLNLQYSNPYSLMHLFALPALRSLHLINLLDHAFLHWLRNGGGWEDLNTYPDPSPRINTPHSQSTVTSLVLENINIPTAHTVSMLQRCTALQTFSVTGVESPLYIFSESRRWCVNILQALAAHKHSLQHLRLDPDLVWQLDADGGDEWASLHGFGEFKGLKSLDTTFSNLFGHPRGRLLDGGVFRFEDGVDAQAWWTPAKDFLPDSCEELRVRFDGVLEVNCDELFLGLLNSASSRLRMNFWDVQRAFREDGRIDFDYTKGFDYWDSEMDFSKFDDVAYRLAQLGAKGVAMATHYEGYGEANGLLQDRVMELLGLDRSWLFSVDGFLSVALAAPTAEGTSPTTPPPLLQNLTPTAPPSALLQRSTPTTRTPTTVLETVSLCTQYAYYSTAGYEILNNLWGKDAASSGSQCTYYEGSSSSGSGIKWSSTWTWQGAENNVKSYVYAGRIVSKGNTIANIKTMSTQIDWNYNTTNNVRANVAYDIFTAQDPNHVNSSGDYELMIWLGRLGGVWPISQSGSPIATVTIAGYNFDLYFGYNGSMKVYSFVRSGSNDITSFRADVKLFFNYLVSNQQYPASSQNLIVYQIGTEAFTGGPAKFSVSSFSAGITV</sequence>
<proteinExistence type="inferred from homology"/>
<organism evidence="3 4">
    <name type="scientific">Curvularia kusanoi</name>
    <name type="common">Cochliobolus kusanoi</name>
    <dbReference type="NCBI Taxonomy" id="90978"/>
    <lineage>
        <taxon>Eukaryota</taxon>
        <taxon>Fungi</taxon>
        <taxon>Dikarya</taxon>
        <taxon>Ascomycota</taxon>
        <taxon>Pezizomycotina</taxon>
        <taxon>Dothideomycetes</taxon>
        <taxon>Pleosporomycetidae</taxon>
        <taxon>Pleosporales</taxon>
        <taxon>Pleosporineae</taxon>
        <taxon>Pleosporaceae</taxon>
        <taxon>Curvularia</taxon>
    </lineage>
</organism>
<evidence type="ECO:0000256" key="1">
    <source>
        <dbReference type="ARBA" id="ARBA00005519"/>
    </source>
</evidence>
<evidence type="ECO:0000313" key="3">
    <source>
        <dbReference type="EMBL" id="KAF3008626.1"/>
    </source>
</evidence>
<reference evidence="3" key="1">
    <citation type="submission" date="2019-04" db="EMBL/GenBank/DDBJ databases">
        <title>Sequencing of skin fungus with MAO and IRED activity.</title>
        <authorList>
            <person name="Marsaioli A.J."/>
            <person name="Bonatto J.M.C."/>
            <person name="Reis Junior O."/>
        </authorList>
    </citation>
    <scope>NUCLEOTIDE SEQUENCE</scope>
    <source>
        <strain evidence="3">30M1</strain>
    </source>
</reference>
<keyword evidence="4" id="KW-1185">Reference proteome</keyword>
<keyword evidence="2" id="KW-0378">Hydrolase</keyword>
<dbReference type="PANTHER" id="PTHR34002">
    <property type="entry name" value="BLR1656 PROTEIN"/>
    <property type="match status" value="1"/>
</dbReference>
<dbReference type="AlphaFoldDB" id="A0A9P4TLD6"/>
<dbReference type="InterPro" id="IPR013320">
    <property type="entry name" value="ConA-like_dom_sf"/>
</dbReference>
<keyword evidence="2" id="KW-0326">Glycosidase</keyword>
<dbReference type="InterPro" id="IPR013319">
    <property type="entry name" value="GH11/12"/>
</dbReference>
<name>A0A9P4TLD6_CURKU</name>
<evidence type="ECO:0008006" key="5">
    <source>
        <dbReference type="Google" id="ProtNLM"/>
    </source>
</evidence>
<dbReference type="SUPFAM" id="SSF49899">
    <property type="entry name" value="Concanavalin A-like lectins/glucanases"/>
    <property type="match status" value="1"/>
</dbReference>
<dbReference type="Pfam" id="PF01670">
    <property type="entry name" value="Glyco_hydro_12"/>
    <property type="match status" value="1"/>
</dbReference>
<accession>A0A9P4TLD6</accession>
<gene>
    <name evidence="3" type="ORF">E8E13_008322</name>
</gene>
<dbReference type="GO" id="GO:0008810">
    <property type="term" value="F:cellulase activity"/>
    <property type="evidence" value="ECO:0007669"/>
    <property type="project" value="InterPro"/>
</dbReference>
<dbReference type="EMBL" id="SWKU01000003">
    <property type="protein sequence ID" value="KAF3008626.1"/>
    <property type="molecule type" value="Genomic_DNA"/>
</dbReference>
<keyword evidence="2" id="KW-0624">Polysaccharide degradation</keyword>
<dbReference type="GO" id="GO:0000272">
    <property type="term" value="P:polysaccharide catabolic process"/>
    <property type="evidence" value="ECO:0007669"/>
    <property type="project" value="UniProtKB-KW"/>
</dbReference>
<dbReference type="InterPro" id="IPR002594">
    <property type="entry name" value="GH12"/>
</dbReference>
<keyword evidence="2" id="KW-0119">Carbohydrate metabolism</keyword>
<evidence type="ECO:0000313" key="4">
    <source>
        <dbReference type="Proteomes" id="UP000801428"/>
    </source>
</evidence>
<comment type="similarity">
    <text evidence="1 2">Belongs to the glycosyl hydrolase 12 (cellulase H) family.</text>
</comment>
<protein>
    <recommendedName>
        <fullName evidence="5">Glycoside hydrolase family 12 protein</fullName>
    </recommendedName>
</protein>
<comment type="caution">
    <text evidence="3">The sequence shown here is derived from an EMBL/GenBank/DDBJ whole genome shotgun (WGS) entry which is preliminary data.</text>
</comment>